<evidence type="ECO:0000256" key="2">
    <source>
        <dbReference type="ARBA" id="ARBA00023015"/>
    </source>
</evidence>
<organism evidence="7 8">
    <name type="scientific">Actinokineospora xionganensis</name>
    <dbReference type="NCBI Taxonomy" id="2684470"/>
    <lineage>
        <taxon>Bacteria</taxon>
        <taxon>Bacillati</taxon>
        <taxon>Actinomycetota</taxon>
        <taxon>Actinomycetes</taxon>
        <taxon>Pseudonocardiales</taxon>
        <taxon>Pseudonocardiaceae</taxon>
        <taxon>Actinokineospora</taxon>
    </lineage>
</organism>
<evidence type="ECO:0000256" key="5">
    <source>
        <dbReference type="PROSITE-ProRule" id="PRU01091"/>
    </source>
</evidence>
<dbReference type="PANTHER" id="PTHR35807">
    <property type="entry name" value="TRANSCRIPTIONAL REGULATOR REDD-RELATED"/>
    <property type="match status" value="1"/>
</dbReference>
<protein>
    <submittedName>
        <fullName evidence="7">AfsR/SARP family transcriptional regulator</fullName>
    </submittedName>
</protein>
<dbReference type="InterPro" id="IPR051677">
    <property type="entry name" value="AfsR-DnrI-RedD_regulator"/>
</dbReference>
<dbReference type="InterPro" id="IPR036388">
    <property type="entry name" value="WH-like_DNA-bd_sf"/>
</dbReference>
<dbReference type="Gene3D" id="1.10.10.10">
    <property type="entry name" value="Winged helix-like DNA-binding domain superfamily/Winged helix DNA-binding domain"/>
    <property type="match status" value="1"/>
</dbReference>
<comment type="caution">
    <text evidence="7">The sequence shown here is derived from an EMBL/GenBank/DDBJ whole genome shotgun (WGS) entry which is preliminary data.</text>
</comment>
<feature type="DNA-binding region" description="OmpR/PhoB-type" evidence="5">
    <location>
        <begin position="1"/>
        <end position="62"/>
    </location>
</feature>
<dbReference type="InterPro" id="IPR016032">
    <property type="entry name" value="Sig_transdc_resp-reg_C-effctor"/>
</dbReference>
<gene>
    <name evidence="7" type="ORF">GPZ80_12030</name>
</gene>
<proteinExistence type="inferred from homology"/>
<accession>A0ABR7L5E4</accession>
<dbReference type="Gene3D" id="1.25.40.10">
    <property type="entry name" value="Tetratricopeptide repeat domain"/>
    <property type="match status" value="1"/>
</dbReference>
<evidence type="ECO:0000256" key="4">
    <source>
        <dbReference type="ARBA" id="ARBA00023163"/>
    </source>
</evidence>
<evidence type="ECO:0000313" key="7">
    <source>
        <dbReference type="EMBL" id="MBC6447900.1"/>
    </source>
</evidence>
<dbReference type="PANTHER" id="PTHR35807:SF1">
    <property type="entry name" value="TRANSCRIPTIONAL REGULATOR REDD"/>
    <property type="match status" value="1"/>
</dbReference>
<dbReference type="Proteomes" id="UP000734823">
    <property type="component" value="Unassembled WGS sequence"/>
</dbReference>
<keyword evidence="4" id="KW-0804">Transcription</keyword>
<feature type="domain" description="OmpR/PhoB-type" evidence="6">
    <location>
        <begin position="1"/>
        <end position="62"/>
    </location>
</feature>
<dbReference type="InterPro" id="IPR001867">
    <property type="entry name" value="OmpR/PhoB-type_DNA-bd"/>
</dbReference>
<dbReference type="InterPro" id="IPR005158">
    <property type="entry name" value="BTAD"/>
</dbReference>
<evidence type="ECO:0000256" key="3">
    <source>
        <dbReference type="ARBA" id="ARBA00023125"/>
    </source>
</evidence>
<keyword evidence="2" id="KW-0805">Transcription regulation</keyword>
<dbReference type="CDD" id="cd15831">
    <property type="entry name" value="BTAD"/>
    <property type="match status" value="1"/>
</dbReference>
<evidence type="ECO:0000259" key="6">
    <source>
        <dbReference type="PROSITE" id="PS51755"/>
    </source>
</evidence>
<evidence type="ECO:0000313" key="8">
    <source>
        <dbReference type="Proteomes" id="UP000734823"/>
    </source>
</evidence>
<dbReference type="PROSITE" id="PS51755">
    <property type="entry name" value="OMPR_PHOB"/>
    <property type="match status" value="1"/>
</dbReference>
<comment type="similarity">
    <text evidence="1">Belongs to the AfsR/DnrI/RedD regulatory family.</text>
</comment>
<reference evidence="7 8" key="1">
    <citation type="submission" date="2020-06" db="EMBL/GenBank/DDBJ databases">
        <title>Actinokineospora xiongansis sp. nov., isolated from soil of Baiyangdian.</title>
        <authorList>
            <person name="Zhang X."/>
        </authorList>
    </citation>
    <scope>NUCLEOTIDE SEQUENCE [LARGE SCALE GENOMIC DNA]</scope>
    <source>
        <strain evidence="7 8">HBU206404</strain>
    </source>
</reference>
<keyword evidence="8" id="KW-1185">Reference proteome</keyword>
<dbReference type="SUPFAM" id="SSF48452">
    <property type="entry name" value="TPR-like"/>
    <property type="match status" value="1"/>
</dbReference>
<dbReference type="SMART" id="SM01043">
    <property type="entry name" value="BTAD"/>
    <property type="match status" value="1"/>
</dbReference>
<dbReference type="InterPro" id="IPR011990">
    <property type="entry name" value="TPR-like_helical_dom_sf"/>
</dbReference>
<sequence>MLATLALDPGRPVSYGDLAAELWSGRALGNARNALQAHAARLRKLLDEPALRAVPNGYVLDVSPGDVDATHFLDLAARGSTLVATDPRAAIDLLEAGLLLWRGPALLDAGDGLRCRAAAALFEERRLTLWEDLTTARLAIGDDAAAVADLGSLVTANPLREAFCDQLMLALYRCGRQGEALAVFHRTRAHLDDELGLQPSARLRRRYADILAQDPALTHRFAGAR</sequence>
<dbReference type="Pfam" id="PF03704">
    <property type="entry name" value="BTAD"/>
    <property type="match status" value="1"/>
</dbReference>
<keyword evidence="3 5" id="KW-0238">DNA-binding</keyword>
<evidence type="ECO:0000256" key="1">
    <source>
        <dbReference type="ARBA" id="ARBA00005820"/>
    </source>
</evidence>
<dbReference type="EMBL" id="JABVED010000005">
    <property type="protein sequence ID" value="MBC6447900.1"/>
    <property type="molecule type" value="Genomic_DNA"/>
</dbReference>
<dbReference type="SUPFAM" id="SSF46894">
    <property type="entry name" value="C-terminal effector domain of the bipartite response regulators"/>
    <property type="match status" value="1"/>
</dbReference>
<name>A0ABR7L5E4_9PSEU</name>